<feature type="non-terminal residue" evidence="3">
    <location>
        <position position="94"/>
    </location>
</feature>
<dbReference type="InterPro" id="IPR051100">
    <property type="entry name" value="DnaJ_subfamily_B/C"/>
</dbReference>
<dbReference type="AlphaFoldDB" id="A0AAN7AEI7"/>
<gene>
    <name evidence="3" type="ORF">QBC35DRAFT_394992</name>
</gene>
<dbReference type="CDD" id="cd06257">
    <property type="entry name" value="DnaJ"/>
    <property type="match status" value="1"/>
</dbReference>
<proteinExistence type="predicted"/>
<dbReference type="PRINTS" id="PR00625">
    <property type="entry name" value="JDOMAIN"/>
</dbReference>
<feature type="region of interest" description="Disordered" evidence="1">
    <location>
        <begin position="75"/>
        <end position="94"/>
    </location>
</feature>
<dbReference type="PROSITE" id="PS50076">
    <property type="entry name" value="DNAJ_2"/>
    <property type="match status" value="1"/>
</dbReference>
<dbReference type="GO" id="GO:0071218">
    <property type="term" value="P:cellular response to misfolded protein"/>
    <property type="evidence" value="ECO:0007669"/>
    <property type="project" value="TreeGrafter"/>
</dbReference>
<evidence type="ECO:0000313" key="3">
    <source>
        <dbReference type="EMBL" id="KAK4182917.1"/>
    </source>
</evidence>
<accession>A0AAN7AEI7</accession>
<comment type="caution">
    <text evidence="3">The sequence shown here is derived from an EMBL/GenBank/DDBJ whole genome shotgun (WGS) entry which is preliminary data.</text>
</comment>
<evidence type="ECO:0000256" key="1">
    <source>
        <dbReference type="SAM" id="MobiDB-lite"/>
    </source>
</evidence>
<dbReference type="InterPro" id="IPR036869">
    <property type="entry name" value="J_dom_sf"/>
</dbReference>
<dbReference type="Proteomes" id="UP001302126">
    <property type="component" value="Unassembled WGS sequence"/>
</dbReference>
<dbReference type="GO" id="GO:0030544">
    <property type="term" value="F:Hsp70 protein binding"/>
    <property type="evidence" value="ECO:0007669"/>
    <property type="project" value="TreeGrafter"/>
</dbReference>
<dbReference type="Pfam" id="PF00226">
    <property type="entry name" value="DnaJ"/>
    <property type="match status" value="1"/>
</dbReference>
<feature type="compositionally biased region" description="Basic and acidic residues" evidence="1">
    <location>
        <begin position="76"/>
        <end position="94"/>
    </location>
</feature>
<reference evidence="3" key="1">
    <citation type="journal article" date="2023" name="Mol. Phylogenet. Evol.">
        <title>Genome-scale phylogeny and comparative genomics of the fungal order Sordariales.</title>
        <authorList>
            <person name="Hensen N."/>
            <person name="Bonometti L."/>
            <person name="Westerberg I."/>
            <person name="Brannstrom I.O."/>
            <person name="Guillou S."/>
            <person name="Cros-Aarteil S."/>
            <person name="Calhoun S."/>
            <person name="Haridas S."/>
            <person name="Kuo A."/>
            <person name="Mondo S."/>
            <person name="Pangilinan J."/>
            <person name="Riley R."/>
            <person name="LaButti K."/>
            <person name="Andreopoulos B."/>
            <person name="Lipzen A."/>
            <person name="Chen C."/>
            <person name="Yan M."/>
            <person name="Daum C."/>
            <person name="Ng V."/>
            <person name="Clum A."/>
            <person name="Steindorff A."/>
            <person name="Ohm R.A."/>
            <person name="Martin F."/>
            <person name="Silar P."/>
            <person name="Natvig D.O."/>
            <person name="Lalanne C."/>
            <person name="Gautier V."/>
            <person name="Ament-Velasquez S.L."/>
            <person name="Kruys A."/>
            <person name="Hutchinson M.I."/>
            <person name="Powell A.J."/>
            <person name="Barry K."/>
            <person name="Miller A.N."/>
            <person name="Grigoriev I.V."/>
            <person name="Debuchy R."/>
            <person name="Gladieux P."/>
            <person name="Hiltunen Thoren M."/>
            <person name="Johannesson H."/>
        </authorList>
    </citation>
    <scope>NUCLEOTIDE SEQUENCE</scope>
    <source>
        <strain evidence="3">PSN309</strain>
    </source>
</reference>
<dbReference type="SMART" id="SM00271">
    <property type="entry name" value="DnaJ"/>
    <property type="match status" value="1"/>
</dbReference>
<dbReference type="Gene3D" id="1.10.287.110">
    <property type="entry name" value="DnaJ domain"/>
    <property type="match status" value="1"/>
</dbReference>
<sequence length="94" mass="10481">MSAVTAEQKAAVQRILRCAPLEYYSILGVSKTSSESEIKKAYRKLSLLVHPDKNKHEQAEEAFKMVAEAYGVLGDQEQRAKFDNPEPEPTGRDG</sequence>
<protein>
    <submittedName>
        <fullName evidence="3">DnaJ domain-containing protein</fullName>
    </submittedName>
</protein>
<dbReference type="PANTHER" id="PTHR43908">
    <property type="entry name" value="AT29763P-RELATED"/>
    <property type="match status" value="1"/>
</dbReference>
<dbReference type="PANTHER" id="PTHR43908:SF3">
    <property type="entry name" value="AT29763P-RELATED"/>
    <property type="match status" value="1"/>
</dbReference>
<evidence type="ECO:0000313" key="4">
    <source>
        <dbReference type="Proteomes" id="UP001302126"/>
    </source>
</evidence>
<dbReference type="SUPFAM" id="SSF46565">
    <property type="entry name" value="Chaperone J-domain"/>
    <property type="match status" value="1"/>
</dbReference>
<name>A0AAN7AEI7_9PEZI</name>
<dbReference type="InterPro" id="IPR001623">
    <property type="entry name" value="DnaJ_domain"/>
</dbReference>
<evidence type="ECO:0000259" key="2">
    <source>
        <dbReference type="PROSITE" id="PS50076"/>
    </source>
</evidence>
<dbReference type="EMBL" id="MU864596">
    <property type="protein sequence ID" value="KAK4182917.1"/>
    <property type="molecule type" value="Genomic_DNA"/>
</dbReference>
<feature type="domain" description="J" evidence="2">
    <location>
        <begin position="22"/>
        <end position="86"/>
    </location>
</feature>
<organism evidence="3 4">
    <name type="scientific">Podospora australis</name>
    <dbReference type="NCBI Taxonomy" id="1536484"/>
    <lineage>
        <taxon>Eukaryota</taxon>
        <taxon>Fungi</taxon>
        <taxon>Dikarya</taxon>
        <taxon>Ascomycota</taxon>
        <taxon>Pezizomycotina</taxon>
        <taxon>Sordariomycetes</taxon>
        <taxon>Sordariomycetidae</taxon>
        <taxon>Sordariales</taxon>
        <taxon>Podosporaceae</taxon>
        <taxon>Podospora</taxon>
    </lineage>
</organism>
<keyword evidence="4" id="KW-1185">Reference proteome</keyword>
<reference evidence="3" key="2">
    <citation type="submission" date="2023-05" db="EMBL/GenBank/DDBJ databases">
        <authorList>
            <consortium name="Lawrence Berkeley National Laboratory"/>
            <person name="Steindorff A."/>
            <person name="Hensen N."/>
            <person name="Bonometti L."/>
            <person name="Westerberg I."/>
            <person name="Brannstrom I.O."/>
            <person name="Guillou S."/>
            <person name="Cros-Aarteil S."/>
            <person name="Calhoun S."/>
            <person name="Haridas S."/>
            <person name="Kuo A."/>
            <person name="Mondo S."/>
            <person name="Pangilinan J."/>
            <person name="Riley R."/>
            <person name="Labutti K."/>
            <person name="Andreopoulos B."/>
            <person name="Lipzen A."/>
            <person name="Chen C."/>
            <person name="Yanf M."/>
            <person name="Daum C."/>
            <person name="Ng V."/>
            <person name="Clum A."/>
            <person name="Ohm R."/>
            <person name="Martin F."/>
            <person name="Silar P."/>
            <person name="Natvig D."/>
            <person name="Lalanne C."/>
            <person name="Gautier V."/>
            <person name="Ament-Velasquez S.L."/>
            <person name="Kruys A."/>
            <person name="Hutchinson M.I."/>
            <person name="Powell A.J."/>
            <person name="Barry K."/>
            <person name="Miller A.N."/>
            <person name="Grigoriev I.V."/>
            <person name="Debuchy R."/>
            <person name="Gladieux P."/>
            <person name="Thoren M.H."/>
            <person name="Johannesson H."/>
        </authorList>
    </citation>
    <scope>NUCLEOTIDE SEQUENCE</scope>
    <source>
        <strain evidence="3">PSN309</strain>
    </source>
</reference>
<dbReference type="GO" id="GO:0005789">
    <property type="term" value="C:endoplasmic reticulum membrane"/>
    <property type="evidence" value="ECO:0007669"/>
    <property type="project" value="TreeGrafter"/>
</dbReference>